<dbReference type="GO" id="GO:0006355">
    <property type="term" value="P:regulation of DNA-templated transcription"/>
    <property type="evidence" value="ECO:0007669"/>
    <property type="project" value="InterPro"/>
</dbReference>
<dbReference type="AlphaFoldDB" id="A0A919T922"/>
<keyword evidence="5" id="KW-1185">Reference proteome</keyword>
<evidence type="ECO:0000313" key="5">
    <source>
        <dbReference type="Proteomes" id="UP000677082"/>
    </source>
</evidence>
<dbReference type="Proteomes" id="UP000677082">
    <property type="component" value="Unassembled WGS sequence"/>
</dbReference>
<dbReference type="Gene3D" id="1.10.10.10">
    <property type="entry name" value="Winged helix-like DNA-binding domain superfamily/Winged helix DNA-binding domain"/>
    <property type="match status" value="1"/>
</dbReference>
<sequence length="930" mass="98140">MSFTEAWPGLRGRQRERDALSRLLTAAKGGRGQALVLRGEAGIGKSALLGFLAEQAAGCRIGRATGSEAERELAFAGLHQLCGPYLDRLDRLPGPQRDALGSTFGLAPGNAPDPFLVGLAVLTLLGEVARERPLILLVEDVHQLDRVSAETLRFVARRLTTEPLGLLLATRTTFPGLPELLVPGLSDGDGADLLAAALTGPLDPRVRDRILAEARGNPRAILDVPRTLTPTELAYGGDPGPAAPIQATLPATRLPQTRPLLLVAAADPTGDVPLLWRAARRLGLGTGAAASAEEAGLIELGDRVRFRDPLLRAAVYRTAALGERRAAHRALADATDPGADPDRRAWHRAHAAAGPDETIAGDLERSAGRALLRGGMAASASFLATAAALTPDPARRARRSLDAARAKAGAGAFAEALSLLALAESGPLDEAGRARAGLVRARVAYRSGGGDTLPLLLTAARQLDLIDPMPAREAYLDALSAALLAGHQASALPDPAHQVARIVREVPGPDRYPRPTDLLLDGLAVLGADGYPAAVPLLHRAVRALGGDALTMREAFRSSGVAAAVAADLWDDEHWDVLSRRCLDAIRRAGAFGLLPAALAGRAVFQIHSGDLPGAATLVAQVRWLTGPAAGEHPDVRTDDAAGRGTEGRGRAEVLLPAAWLAAVRGDEQPAERLIAEALDDAKARGAGVAAIHAARAVLCNGLGRYEEAASAASDAVAAPLELGAPKWALAELVEAGVRSGNQKAAGRAFEQLSAMTRAAGTELALGVEAGRRALLRNDRAAEDLYREAIERLGRTRIRVERARAKLLYGEWLRRVGRRADARVQLREAYEELALMGVAAFADRARRELLATGETVRKRTVAAEGDLTAQEEQIAGLAVQGLTNPEIAATLFISPRTVEWHLRKVFAKVGVGTRRELRRALSRRQAQRPA</sequence>
<dbReference type="PANTHER" id="PTHR16305">
    <property type="entry name" value="TESTICULAR SOLUBLE ADENYLYL CYCLASE"/>
    <property type="match status" value="1"/>
</dbReference>
<organism evidence="4 5">
    <name type="scientific">Paractinoplanes toevensis</name>
    <dbReference type="NCBI Taxonomy" id="571911"/>
    <lineage>
        <taxon>Bacteria</taxon>
        <taxon>Bacillati</taxon>
        <taxon>Actinomycetota</taxon>
        <taxon>Actinomycetes</taxon>
        <taxon>Micromonosporales</taxon>
        <taxon>Micromonosporaceae</taxon>
        <taxon>Paractinoplanes</taxon>
    </lineage>
</organism>
<dbReference type="SUPFAM" id="SSF52540">
    <property type="entry name" value="P-loop containing nucleoside triphosphate hydrolases"/>
    <property type="match status" value="1"/>
</dbReference>
<evidence type="ECO:0000259" key="3">
    <source>
        <dbReference type="PROSITE" id="PS50043"/>
    </source>
</evidence>
<evidence type="ECO:0000313" key="4">
    <source>
        <dbReference type="EMBL" id="GIM89801.1"/>
    </source>
</evidence>
<dbReference type="GO" id="GO:0004016">
    <property type="term" value="F:adenylate cyclase activity"/>
    <property type="evidence" value="ECO:0007669"/>
    <property type="project" value="TreeGrafter"/>
</dbReference>
<dbReference type="PANTHER" id="PTHR16305:SF35">
    <property type="entry name" value="TRANSCRIPTIONAL ACTIVATOR DOMAIN"/>
    <property type="match status" value="1"/>
</dbReference>
<dbReference type="InterPro" id="IPR036388">
    <property type="entry name" value="WH-like_DNA-bd_sf"/>
</dbReference>
<comment type="caution">
    <text evidence="4">The sequence shown here is derived from an EMBL/GenBank/DDBJ whole genome shotgun (WGS) entry which is preliminary data.</text>
</comment>
<keyword evidence="2" id="KW-0067">ATP-binding</keyword>
<dbReference type="InterPro" id="IPR027417">
    <property type="entry name" value="P-loop_NTPase"/>
</dbReference>
<dbReference type="GO" id="GO:0003677">
    <property type="term" value="F:DNA binding"/>
    <property type="evidence" value="ECO:0007669"/>
    <property type="project" value="InterPro"/>
</dbReference>
<dbReference type="EMBL" id="BOQN01000019">
    <property type="protein sequence ID" value="GIM89801.1"/>
    <property type="molecule type" value="Genomic_DNA"/>
</dbReference>
<dbReference type="InterPro" id="IPR016032">
    <property type="entry name" value="Sig_transdc_resp-reg_C-effctor"/>
</dbReference>
<dbReference type="CDD" id="cd06170">
    <property type="entry name" value="LuxR_C_like"/>
    <property type="match status" value="1"/>
</dbReference>
<dbReference type="Pfam" id="PF00196">
    <property type="entry name" value="GerE"/>
    <property type="match status" value="1"/>
</dbReference>
<dbReference type="InterPro" id="IPR041664">
    <property type="entry name" value="AAA_16"/>
</dbReference>
<dbReference type="RefSeq" id="WP_213005755.1">
    <property type="nucleotide sequence ID" value="NZ_BOQN01000019.1"/>
</dbReference>
<dbReference type="GO" id="GO:0005737">
    <property type="term" value="C:cytoplasm"/>
    <property type="evidence" value="ECO:0007669"/>
    <property type="project" value="TreeGrafter"/>
</dbReference>
<proteinExistence type="predicted"/>
<evidence type="ECO:0000256" key="1">
    <source>
        <dbReference type="ARBA" id="ARBA00022741"/>
    </source>
</evidence>
<dbReference type="PROSITE" id="PS50043">
    <property type="entry name" value="HTH_LUXR_2"/>
    <property type="match status" value="1"/>
</dbReference>
<dbReference type="Pfam" id="PF13191">
    <property type="entry name" value="AAA_16"/>
    <property type="match status" value="1"/>
</dbReference>
<gene>
    <name evidence="4" type="ORF">Ato02nite_015940</name>
</gene>
<dbReference type="GO" id="GO:0005524">
    <property type="term" value="F:ATP binding"/>
    <property type="evidence" value="ECO:0007669"/>
    <property type="project" value="UniProtKB-KW"/>
</dbReference>
<accession>A0A919T922</accession>
<dbReference type="PRINTS" id="PR00038">
    <property type="entry name" value="HTHLUXR"/>
</dbReference>
<dbReference type="InterPro" id="IPR000792">
    <property type="entry name" value="Tscrpt_reg_LuxR_C"/>
</dbReference>
<dbReference type="SUPFAM" id="SSF46894">
    <property type="entry name" value="C-terminal effector domain of the bipartite response regulators"/>
    <property type="match status" value="1"/>
</dbReference>
<keyword evidence="1" id="KW-0547">Nucleotide-binding</keyword>
<feature type="domain" description="HTH luxR-type" evidence="3">
    <location>
        <begin position="860"/>
        <end position="925"/>
    </location>
</feature>
<evidence type="ECO:0000256" key="2">
    <source>
        <dbReference type="ARBA" id="ARBA00022840"/>
    </source>
</evidence>
<name>A0A919T922_9ACTN</name>
<dbReference type="SMART" id="SM00421">
    <property type="entry name" value="HTH_LUXR"/>
    <property type="match status" value="1"/>
</dbReference>
<protein>
    <submittedName>
        <fullName evidence="4">Transcriptional regulator</fullName>
    </submittedName>
</protein>
<reference evidence="4 5" key="1">
    <citation type="submission" date="2021-03" db="EMBL/GenBank/DDBJ databases">
        <title>Whole genome shotgun sequence of Actinoplanes toevensis NBRC 105298.</title>
        <authorList>
            <person name="Komaki H."/>
            <person name="Tamura T."/>
        </authorList>
    </citation>
    <scope>NUCLEOTIDE SEQUENCE [LARGE SCALE GENOMIC DNA]</scope>
    <source>
        <strain evidence="4 5">NBRC 105298</strain>
    </source>
</reference>